<evidence type="ECO:0000313" key="3">
    <source>
        <dbReference type="Proteomes" id="UP000028761"/>
    </source>
</evidence>
<dbReference type="GeneTree" id="ENSGT00940000161627"/>
<dbReference type="Ensembl" id="ENSPANT00000061655.1">
    <property type="protein sequence ID" value="ENSPANP00000059211.1"/>
    <property type="gene ID" value="ENSPANG00000044649.1"/>
</dbReference>
<reference evidence="2 3" key="1">
    <citation type="submission" date="2012-03" db="EMBL/GenBank/DDBJ databases">
        <title>Whole Genome Assembly of Papio anubis.</title>
        <authorList>
            <person name="Liu Y.L."/>
            <person name="Abraham K.A."/>
            <person name="Akbar H.A."/>
            <person name="Ali S.A."/>
            <person name="Anosike U.A."/>
            <person name="Aqrawi P.A."/>
            <person name="Arias F.A."/>
            <person name="Attaway T.A."/>
            <person name="Awwad R.A."/>
            <person name="Babu C.B."/>
            <person name="Bandaranaike D.B."/>
            <person name="Battles P.B."/>
            <person name="Bell A.B."/>
            <person name="Beltran B.B."/>
            <person name="Berhane-Mersha D.B."/>
            <person name="Bess C.B."/>
            <person name="Bickham C.B."/>
            <person name="Bolden T.B."/>
            <person name="Carter K.C."/>
            <person name="Chau D.C."/>
            <person name="Chavez A.C."/>
            <person name="Clerc-Blankenburg K.C."/>
            <person name="Coyle M.C."/>
            <person name="Dao M.D."/>
            <person name="Davila M.L.D."/>
            <person name="Davy-Carroll L.D."/>
            <person name="Denson S.D."/>
            <person name="Dinh H.D."/>
            <person name="Fernandez S.F."/>
            <person name="Fernando P.F."/>
            <person name="Forbes L.F."/>
            <person name="Francis C.F."/>
            <person name="Francisco L.F."/>
            <person name="Fu Q.F."/>
            <person name="Garcia-Iii R.G."/>
            <person name="Garrett T.G."/>
            <person name="Gross S.G."/>
            <person name="Gubbala S.G."/>
            <person name="Hirani K.H."/>
            <person name="Hogues M.H."/>
            <person name="Hollins B.H."/>
            <person name="Jackson L.J."/>
            <person name="Javaid M.J."/>
            <person name="Jhangiani S.J."/>
            <person name="Johnson A.J."/>
            <person name="Johnson B.J."/>
            <person name="Jones J.J."/>
            <person name="Joshi V.J."/>
            <person name="Kalu J.K."/>
            <person name="Khan N.K."/>
            <person name="Korchina V.K."/>
            <person name="Kovar C.K."/>
            <person name="Lago L.L."/>
            <person name="Lara F.L."/>
            <person name="Le T.-K.L."/>
            <person name="Lee S.L."/>
            <person name="Legall-Iii F.L."/>
            <person name="Lemon S.L."/>
            <person name="Liu J.L."/>
            <person name="Liu Y.-S.L."/>
            <person name="Liyanage D.L."/>
            <person name="Lopez J.L."/>
            <person name="Lorensuhewa L.L."/>
            <person name="Mata R.M."/>
            <person name="Mathew T.M."/>
            <person name="Mercado C.M."/>
            <person name="Mercado I.M."/>
            <person name="Morales K.M."/>
            <person name="Morgan M.M."/>
            <person name="Munidasa M.M."/>
            <person name="Ngo D.N."/>
            <person name="Nguyen L.N."/>
            <person name="Nguyen T.N."/>
            <person name="Nguyen N.N."/>
            <person name="Obregon M.O."/>
            <person name="Okwuonu G.O."/>
            <person name="Ongeri F.O."/>
            <person name="Onwere C.O."/>
            <person name="Osifeso I.O."/>
            <person name="Parra A.P."/>
            <person name="Patil S.P."/>
            <person name="Perez A.P."/>
            <person name="Perez Y.P."/>
            <person name="Pham C.P."/>
            <person name="Pu L.-L.P."/>
            <person name="Puazo M.P."/>
            <person name="Quiroz J.Q."/>
            <person name="Rouhana J.R."/>
            <person name="Ruiz M.R."/>
            <person name="Ruiz S.-J.R."/>
            <person name="Saada N.S."/>
            <person name="Santibanez J.S."/>
            <person name="Scheel M.S."/>
            <person name="Schneider B.S."/>
            <person name="Simmons D.S."/>
            <person name="Sisson I.S."/>
            <person name="Tang L.-Y.T."/>
            <person name="Thornton R.T."/>
            <person name="Tisius J.T."/>
            <person name="Toledanes G.T."/>
            <person name="Trejos Z.T."/>
            <person name="Usmani K.U."/>
            <person name="Varghese R.V."/>
            <person name="Vattathil S.V."/>
            <person name="Vee V.V."/>
            <person name="Walker D.W."/>
            <person name="Weissenberger G.W."/>
            <person name="White C.W."/>
            <person name="Williams A.W."/>
            <person name="Woodworth J.W."/>
            <person name="Wright R.W."/>
            <person name="Zhu Y.Z."/>
            <person name="Han Y.H."/>
            <person name="Newsham I.N."/>
            <person name="Nazareth L.N."/>
            <person name="Worley K.W."/>
            <person name="Muzny D.M."/>
            <person name="Rogers J.R."/>
            <person name="Gibbs R.G."/>
        </authorList>
    </citation>
    <scope>NUCLEOTIDE SEQUENCE [LARGE SCALE GENOMIC DNA]</scope>
</reference>
<dbReference type="AlphaFoldDB" id="A0A8I5NWV4"/>
<evidence type="ECO:0000256" key="1">
    <source>
        <dbReference type="SAM" id="SignalP"/>
    </source>
</evidence>
<keyword evidence="1" id="KW-0732">Signal</keyword>
<dbReference type="PANTHER" id="PTHR46254:SF3">
    <property type="entry name" value="SECRETED PROTEIN"/>
    <property type="match status" value="1"/>
</dbReference>
<name>A0A8I5NWV4_PAPAN</name>
<organism evidence="2 3">
    <name type="scientific">Papio anubis</name>
    <name type="common">Olive baboon</name>
    <dbReference type="NCBI Taxonomy" id="9555"/>
    <lineage>
        <taxon>Eukaryota</taxon>
        <taxon>Metazoa</taxon>
        <taxon>Chordata</taxon>
        <taxon>Craniata</taxon>
        <taxon>Vertebrata</taxon>
        <taxon>Euteleostomi</taxon>
        <taxon>Mammalia</taxon>
        <taxon>Eutheria</taxon>
        <taxon>Euarchontoglires</taxon>
        <taxon>Primates</taxon>
        <taxon>Haplorrhini</taxon>
        <taxon>Catarrhini</taxon>
        <taxon>Cercopithecidae</taxon>
        <taxon>Cercopithecinae</taxon>
        <taxon>Papio</taxon>
    </lineage>
</organism>
<reference evidence="2" key="2">
    <citation type="submission" date="2025-08" db="UniProtKB">
        <authorList>
            <consortium name="Ensembl"/>
        </authorList>
    </citation>
    <scope>IDENTIFICATION</scope>
</reference>
<sequence>ATGPAFFSFLRWSLTLAAQAGVQWCDLGSLQPPSPGFKQCSCLGLLSIWDYTCVPLSPVIYFIFSTIEVSPCWPGWS</sequence>
<feature type="signal peptide" evidence="1">
    <location>
        <begin position="1"/>
        <end position="17"/>
    </location>
</feature>
<protein>
    <submittedName>
        <fullName evidence="2">Uncharacterized protein</fullName>
    </submittedName>
</protein>
<accession>A0A8I5NWV4</accession>
<reference evidence="2" key="3">
    <citation type="submission" date="2025-09" db="UniProtKB">
        <authorList>
            <consortium name="Ensembl"/>
        </authorList>
    </citation>
    <scope>IDENTIFICATION</scope>
</reference>
<keyword evidence="3" id="KW-1185">Reference proteome</keyword>
<dbReference type="PANTHER" id="PTHR46254">
    <property type="entry name" value="PROTEIN GVQW1-RELATED"/>
    <property type="match status" value="1"/>
</dbReference>
<dbReference type="Proteomes" id="UP000028761">
    <property type="component" value="Chromosome 1"/>
</dbReference>
<feature type="chain" id="PRO_5035324545" evidence="1">
    <location>
        <begin position="18"/>
        <end position="77"/>
    </location>
</feature>
<evidence type="ECO:0000313" key="2">
    <source>
        <dbReference type="Ensembl" id="ENSPANP00000059211.1"/>
    </source>
</evidence>
<proteinExistence type="predicted"/>